<keyword evidence="1" id="KW-0004">4Fe-4S</keyword>
<dbReference type="PANTHER" id="PTHR43498:SF1">
    <property type="entry name" value="COB--COM HETERODISULFIDE REDUCTASE IRON-SULFUR SUBUNIT A"/>
    <property type="match status" value="1"/>
</dbReference>
<dbReference type="PROSITE" id="PS51379">
    <property type="entry name" value="4FE4S_FER_2"/>
    <property type="match status" value="3"/>
</dbReference>
<dbReference type="PANTHER" id="PTHR43498">
    <property type="entry name" value="FERREDOXIN:COB-COM HETERODISULFIDE REDUCTASE SUBUNIT A"/>
    <property type="match status" value="1"/>
</dbReference>
<feature type="domain" description="4Fe-4S ferredoxin-type" evidence="6">
    <location>
        <begin position="578"/>
        <end position="607"/>
    </location>
</feature>
<keyword evidence="4" id="KW-0408">Iron</keyword>
<dbReference type="EMBL" id="DTDP01000108">
    <property type="protein sequence ID" value="HGK53875.1"/>
    <property type="molecule type" value="Genomic_DNA"/>
</dbReference>
<evidence type="ECO:0000256" key="4">
    <source>
        <dbReference type="ARBA" id="ARBA00023004"/>
    </source>
</evidence>
<dbReference type="GO" id="GO:0051539">
    <property type="term" value="F:4 iron, 4 sulfur cluster binding"/>
    <property type="evidence" value="ECO:0007669"/>
    <property type="project" value="UniProtKB-KW"/>
</dbReference>
<feature type="domain" description="4Fe-4S ferredoxin-type" evidence="6">
    <location>
        <begin position="610"/>
        <end position="636"/>
    </location>
</feature>
<keyword evidence="3" id="KW-0560">Oxidoreductase</keyword>
<evidence type="ECO:0000256" key="3">
    <source>
        <dbReference type="ARBA" id="ARBA00023002"/>
    </source>
</evidence>
<dbReference type="InterPro" id="IPR036188">
    <property type="entry name" value="FAD/NAD-bd_sf"/>
</dbReference>
<keyword evidence="2" id="KW-0479">Metal-binding</keyword>
<sequence>MKIGVYICHCGKNIADKVDVKKVVEFFNNYPDVFISRDYIFLCSDAGQNLIQEDIKNFKLDRIVIGSCSPTMHLKTFQGVLEKVKINPHFIEIANLREQCSWVTKDKNYGTEKAVSLLKGAIEKVKYHEKIERKKMPIAQKVAVIGGGIAGIQASLDIAEAGYEVFLIEKKATIGGHMAFFDKTFPTLDCASCILTPKMSEVRNKKIIKIFTLSEIKEIQGTAGNYILKIIKKPRYVDEEKCIGCGICIENCVYKEGKFPNEYDFGLSLRKPIYIPLPYALPLSPVIDKDACIYFKTGKCPRTCEKACKEEVKRGAINFEQKEEEIEINVGAIIVATGYKTFNPERVYEYGYKRYKNVFSSLEIERMLSCSGPTKGEILTRDGRKPKSVGIIHCVGSRDINYNRYCSKVCCMYALKFSYLIKERTNAEIYHFYIDIRASGKGYEEFYERVQKEGAIFIRGKPSEINEKNGKLIVKFENTLTGKVQEKEFDMVILCNAIEPSEGTKEIAEILKLSKSEDGFLLELHPKLEPVSTSISGIFIAGCAQGPKDIPETVAQASACASKVIAFLNKKEYEIENLIAYIDEKKCTGCGKCVNVCAFDALYIEDGKCKIKEINCKGCGICSATCFSNAINVKNMGYKEIIKQVEGILK</sequence>
<dbReference type="GO" id="GO:0016491">
    <property type="term" value="F:oxidoreductase activity"/>
    <property type="evidence" value="ECO:0007669"/>
    <property type="project" value="UniProtKB-KW"/>
</dbReference>
<reference evidence="7" key="1">
    <citation type="journal article" date="2020" name="mSystems">
        <title>Genome- and Community-Level Interaction Insights into Carbon Utilization and Element Cycling Functions of Hydrothermarchaeota in Hydrothermal Sediment.</title>
        <authorList>
            <person name="Zhou Z."/>
            <person name="Liu Y."/>
            <person name="Xu W."/>
            <person name="Pan J."/>
            <person name="Luo Z.H."/>
            <person name="Li M."/>
        </authorList>
    </citation>
    <scope>NUCLEOTIDE SEQUENCE [LARGE SCALE GENOMIC DNA]</scope>
    <source>
        <strain evidence="7">SpSt-695</strain>
    </source>
</reference>
<evidence type="ECO:0000256" key="5">
    <source>
        <dbReference type="ARBA" id="ARBA00023014"/>
    </source>
</evidence>
<comment type="caution">
    <text evidence="7">The sequence shown here is derived from an EMBL/GenBank/DDBJ whole genome shotgun (WGS) entry which is preliminary data.</text>
</comment>
<dbReference type="InterPro" id="IPR017896">
    <property type="entry name" value="4Fe4S_Fe-S-bd"/>
</dbReference>
<feature type="domain" description="4Fe-4S ferredoxin-type" evidence="6">
    <location>
        <begin position="232"/>
        <end position="262"/>
    </location>
</feature>
<evidence type="ECO:0000256" key="1">
    <source>
        <dbReference type="ARBA" id="ARBA00022485"/>
    </source>
</evidence>
<gene>
    <name evidence="7" type="ORF">ENU72_02485</name>
</gene>
<name>A0A7V3ZT34_UNCW3</name>
<evidence type="ECO:0000259" key="6">
    <source>
        <dbReference type="PROSITE" id="PS51379"/>
    </source>
</evidence>
<proteinExistence type="predicted"/>
<dbReference type="GO" id="GO:0046872">
    <property type="term" value="F:metal ion binding"/>
    <property type="evidence" value="ECO:0007669"/>
    <property type="project" value="UniProtKB-KW"/>
</dbReference>
<dbReference type="Pfam" id="PF12837">
    <property type="entry name" value="Fer4_6"/>
    <property type="match status" value="1"/>
</dbReference>
<dbReference type="SUPFAM" id="SSF51905">
    <property type="entry name" value="FAD/NAD(P)-binding domain"/>
    <property type="match status" value="1"/>
</dbReference>
<dbReference type="AlphaFoldDB" id="A0A7V3ZT34"/>
<organism evidence="7">
    <name type="scientific">candidate division WOR-3 bacterium</name>
    <dbReference type="NCBI Taxonomy" id="2052148"/>
    <lineage>
        <taxon>Bacteria</taxon>
        <taxon>Bacteria division WOR-3</taxon>
    </lineage>
</organism>
<dbReference type="Gene3D" id="3.30.70.20">
    <property type="match status" value="1"/>
</dbReference>
<keyword evidence="5" id="KW-0411">Iron-sulfur</keyword>
<evidence type="ECO:0000256" key="2">
    <source>
        <dbReference type="ARBA" id="ARBA00022723"/>
    </source>
</evidence>
<accession>A0A7V3ZT34</accession>
<dbReference type="Pfam" id="PF12831">
    <property type="entry name" value="FAD_oxidored"/>
    <property type="match status" value="1"/>
</dbReference>
<dbReference type="SUPFAM" id="SSF54862">
    <property type="entry name" value="4Fe-4S ferredoxins"/>
    <property type="match status" value="1"/>
</dbReference>
<protein>
    <submittedName>
        <fullName evidence="7">CoB--CoM heterodisulfide reductase iron-sulfur subunit A family protein</fullName>
    </submittedName>
</protein>
<evidence type="ECO:0000313" key="7">
    <source>
        <dbReference type="EMBL" id="HGK53875.1"/>
    </source>
</evidence>
<dbReference type="Gene3D" id="3.40.50.720">
    <property type="entry name" value="NAD(P)-binding Rossmann-like Domain"/>
    <property type="match status" value="1"/>
</dbReference>
<dbReference type="InterPro" id="IPR039650">
    <property type="entry name" value="HdrA-like"/>
</dbReference>